<evidence type="ECO:0000313" key="4">
    <source>
        <dbReference type="EMBL" id="VDP07215.1"/>
    </source>
</evidence>
<dbReference type="Proteomes" id="UP000270296">
    <property type="component" value="Unassembled WGS sequence"/>
</dbReference>
<keyword evidence="2" id="KW-0436">Ligase</keyword>
<dbReference type="SUPFAM" id="SSF56801">
    <property type="entry name" value="Acetyl-CoA synthetase-like"/>
    <property type="match status" value="1"/>
</dbReference>
<evidence type="ECO:0000313" key="6">
    <source>
        <dbReference type="WBParaSite" id="SBAD_0000565501-mRNA-1"/>
    </source>
</evidence>
<evidence type="ECO:0000256" key="2">
    <source>
        <dbReference type="ARBA" id="ARBA00022598"/>
    </source>
</evidence>
<evidence type="ECO:0000313" key="5">
    <source>
        <dbReference type="Proteomes" id="UP000270296"/>
    </source>
</evidence>
<feature type="domain" description="AMP-binding enzyme C-terminal" evidence="3">
    <location>
        <begin position="112"/>
        <end position="164"/>
    </location>
</feature>
<dbReference type="InterPro" id="IPR045851">
    <property type="entry name" value="AMP-bd_C_sf"/>
</dbReference>
<dbReference type="WBParaSite" id="SBAD_0000565501-mRNA-1">
    <property type="protein sequence ID" value="SBAD_0000565501-mRNA-1"/>
    <property type="gene ID" value="SBAD_0000565501"/>
</dbReference>
<reference evidence="6" key="1">
    <citation type="submission" date="2016-06" db="UniProtKB">
        <authorList>
            <consortium name="WormBaseParasite"/>
        </authorList>
    </citation>
    <scope>IDENTIFICATION</scope>
</reference>
<comment type="similarity">
    <text evidence="1">Belongs to the ATP-dependent AMP-binding enzyme family.</text>
</comment>
<dbReference type="InterPro" id="IPR025110">
    <property type="entry name" value="AMP-bd_C"/>
</dbReference>
<dbReference type="Gene3D" id="3.30.300.30">
    <property type="match status" value="1"/>
</dbReference>
<organism evidence="6">
    <name type="scientific">Soboliphyme baturini</name>
    <dbReference type="NCBI Taxonomy" id="241478"/>
    <lineage>
        <taxon>Eukaryota</taxon>
        <taxon>Metazoa</taxon>
        <taxon>Ecdysozoa</taxon>
        <taxon>Nematoda</taxon>
        <taxon>Enoplea</taxon>
        <taxon>Dorylaimia</taxon>
        <taxon>Dioctophymatida</taxon>
        <taxon>Dioctophymatoidea</taxon>
        <taxon>Soboliphymatidae</taxon>
        <taxon>Soboliphyme</taxon>
    </lineage>
</organism>
<dbReference type="AlphaFoldDB" id="A0A183IP88"/>
<keyword evidence="5" id="KW-1185">Reference proteome</keyword>
<gene>
    <name evidence="4" type="ORF">SBAD_LOCUS5435</name>
</gene>
<protein>
    <submittedName>
        <fullName evidence="6">AMP-binding_C domain-containing protein</fullName>
    </submittedName>
</protein>
<dbReference type="OrthoDB" id="10253869at2759"/>
<reference evidence="4 5" key="2">
    <citation type="submission" date="2018-11" db="EMBL/GenBank/DDBJ databases">
        <authorList>
            <consortium name="Pathogen Informatics"/>
        </authorList>
    </citation>
    <scope>NUCLEOTIDE SEQUENCE [LARGE SCALE GENOMIC DNA]</scope>
</reference>
<proteinExistence type="inferred from homology"/>
<name>A0A183IP88_9BILA</name>
<sequence>MTQFQIVSKQIVDCSSGTERGPNSLGEIWMRTSTAMKEYLNRPTETSETMNKDGWIKSGEKRTKERYNGCFKLMLFAYSGDIGFMDEENNLFVIDRIKELIKYKGNQIAPAELEFVLQTHPAVFDVAVVGVPHPVAGEVPRAFVVRKSGSTVSEDELCQFLKGSTPQRHVYGYANVKLSTIMTFSQVNVSMPFALSPCHQNGVHQAPSRSLSTFVNGHHSTYNADRFLVNLLQFLRRYESSDEFTALN</sequence>
<dbReference type="PANTHER" id="PTHR24096:SF149">
    <property type="entry name" value="AMP-BINDING DOMAIN-CONTAINING PROTEIN-RELATED"/>
    <property type="match status" value="1"/>
</dbReference>
<evidence type="ECO:0000259" key="3">
    <source>
        <dbReference type="Pfam" id="PF13193"/>
    </source>
</evidence>
<evidence type="ECO:0000256" key="1">
    <source>
        <dbReference type="ARBA" id="ARBA00006432"/>
    </source>
</evidence>
<dbReference type="Pfam" id="PF13193">
    <property type="entry name" value="AMP-binding_C"/>
    <property type="match status" value="1"/>
</dbReference>
<dbReference type="GO" id="GO:0016405">
    <property type="term" value="F:CoA-ligase activity"/>
    <property type="evidence" value="ECO:0007669"/>
    <property type="project" value="TreeGrafter"/>
</dbReference>
<dbReference type="EMBL" id="UZAM01008987">
    <property type="protein sequence ID" value="VDP07215.1"/>
    <property type="molecule type" value="Genomic_DNA"/>
</dbReference>
<dbReference type="Gene3D" id="2.30.38.10">
    <property type="entry name" value="Luciferase, Domain 3"/>
    <property type="match status" value="1"/>
</dbReference>
<dbReference type="PANTHER" id="PTHR24096">
    <property type="entry name" value="LONG-CHAIN-FATTY-ACID--COA LIGASE"/>
    <property type="match status" value="1"/>
</dbReference>
<accession>A0A183IP88</accession>